<evidence type="ECO:0008006" key="4">
    <source>
        <dbReference type="Google" id="ProtNLM"/>
    </source>
</evidence>
<sequence>MKTFAAATVLALAGATGAQADGYSDPVVEPVVIREAAVQDSAPSAELVMLLATLAVFGAALSH</sequence>
<keyword evidence="1" id="KW-0732">Signal</keyword>
<organism evidence="2 3">
    <name type="scientific">Tropicibacter oceani</name>
    <dbReference type="NCBI Taxonomy" id="3058420"/>
    <lineage>
        <taxon>Bacteria</taxon>
        <taxon>Pseudomonadati</taxon>
        <taxon>Pseudomonadota</taxon>
        <taxon>Alphaproteobacteria</taxon>
        <taxon>Rhodobacterales</taxon>
        <taxon>Roseobacteraceae</taxon>
        <taxon>Tropicibacter</taxon>
    </lineage>
</organism>
<keyword evidence="3" id="KW-1185">Reference proteome</keyword>
<feature type="signal peptide" evidence="1">
    <location>
        <begin position="1"/>
        <end position="20"/>
    </location>
</feature>
<evidence type="ECO:0000313" key="3">
    <source>
        <dbReference type="Proteomes" id="UP001241605"/>
    </source>
</evidence>
<accession>A0ABY8QD87</accession>
<dbReference type="EMBL" id="CP124616">
    <property type="protein sequence ID" value="WGW02587.1"/>
    <property type="molecule type" value="Genomic_DNA"/>
</dbReference>
<dbReference type="RefSeq" id="WP_282299219.1">
    <property type="nucleotide sequence ID" value="NZ_CP124616.1"/>
</dbReference>
<gene>
    <name evidence="2" type="ORF">QF118_11595</name>
</gene>
<protein>
    <recommendedName>
        <fullName evidence="4">Ferrochelatase</fullName>
    </recommendedName>
</protein>
<reference evidence="2 3" key="1">
    <citation type="submission" date="2023-05" db="EMBL/GenBank/DDBJ databases">
        <title>YMD87, complete Genome.</title>
        <authorList>
            <person name="Zhang J."/>
            <person name="Xu X."/>
        </authorList>
    </citation>
    <scope>NUCLEOTIDE SEQUENCE [LARGE SCALE GENOMIC DNA]</scope>
    <source>
        <strain evidence="2 3">YMD87</strain>
    </source>
</reference>
<evidence type="ECO:0000256" key="1">
    <source>
        <dbReference type="SAM" id="SignalP"/>
    </source>
</evidence>
<dbReference type="Proteomes" id="UP001241605">
    <property type="component" value="Chromosome"/>
</dbReference>
<proteinExistence type="predicted"/>
<feature type="chain" id="PRO_5046408768" description="Ferrochelatase" evidence="1">
    <location>
        <begin position="21"/>
        <end position="63"/>
    </location>
</feature>
<name>A0ABY8QD87_9RHOB</name>
<evidence type="ECO:0000313" key="2">
    <source>
        <dbReference type="EMBL" id="WGW02587.1"/>
    </source>
</evidence>